<keyword evidence="2" id="KW-1185">Reference proteome</keyword>
<dbReference type="STRING" id="1611254.A0A2G5TAB5"/>
<gene>
    <name evidence="1" type="primary">Cni-nlp-9</name>
    <name evidence="1" type="synonym">Cnig_chr_V.g17570</name>
    <name evidence="1" type="ORF">B9Z55_017570</name>
</gene>
<sequence>MLVFFWIWQAFDKPMANLWQTYESGMDRFFAKLVALLLVLLQIGAIMTTPIPEAAPEDVETRRELEKRGGARAFYGFYNAGNSKRDQVALPYYLYEKRGGGRAFNHNANLFRYEKRGGGRAFAGSWSPYLERFYDYKRSGYPIYFSDNSYY</sequence>
<organism evidence="1 2">
    <name type="scientific">Caenorhabditis nigoni</name>
    <dbReference type="NCBI Taxonomy" id="1611254"/>
    <lineage>
        <taxon>Eukaryota</taxon>
        <taxon>Metazoa</taxon>
        <taxon>Ecdysozoa</taxon>
        <taxon>Nematoda</taxon>
        <taxon>Chromadorea</taxon>
        <taxon>Rhabditida</taxon>
        <taxon>Rhabditina</taxon>
        <taxon>Rhabditomorpha</taxon>
        <taxon>Rhabditoidea</taxon>
        <taxon>Rhabditidae</taxon>
        <taxon>Peloderinae</taxon>
        <taxon>Caenorhabditis</taxon>
    </lineage>
</organism>
<evidence type="ECO:0000313" key="2">
    <source>
        <dbReference type="Proteomes" id="UP000230233"/>
    </source>
</evidence>
<accession>A0A2G5TAB5</accession>
<reference evidence="2" key="1">
    <citation type="submission" date="2017-10" db="EMBL/GenBank/DDBJ databases">
        <title>Rapid genome shrinkage in a self-fertile nematode reveals novel sperm competition proteins.</title>
        <authorList>
            <person name="Yin D."/>
            <person name="Schwarz E.M."/>
            <person name="Thomas C.G."/>
            <person name="Felde R.L."/>
            <person name="Korf I.F."/>
            <person name="Cutter A.D."/>
            <person name="Schartner C.M."/>
            <person name="Ralston E.J."/>
            <person name="Meyer B.J."/>
            <person name="Haag E.S."/>
        </authorList>
    </citation>
    <scope>NUCLEOTIDE SEQUENCE [LARGE SCALE GENOMIC DNA]</scope>
    <source>
        <strain evidence="2">JU1422</strain>
    </source>
</reference>
<dbReference type="EMBL" id="PDUG01000005">
    <property type="protein sequence ID" value="PIC24119.1"/>
    <property type="molecule type" value="Genomic_DNA"/>
</dbReference>
<name>A0A2G5TAB5_9PELO</name>
<dbReference type="Proteomes" id="UP000230233">
    <property type="component" value="Chromosome V"/>
</dbReference>
<evidence type="ECO:0000313" key="1">
    <source>
        <dbReference type="EMBL" id="PIC24119.1"/>
    </source>
</evidence>
<proteinExistence type="predicted"/>
<comment type="caution">
    <text evidence="1">The sequence shown here is derived from an EMBL/GenBank/DDBJ whole genome shotgun (WGS) entry which is preliminary data.</text>
</comment>
<dbReference type="OrthoDB" id="5862541at2759"/>
<protein>
    <submittedName>
        <fullName evidence="1">Uncharacterized protein</fullName>
    </submittedName>
</protein>
<dbReference type="AlphaFoldDB" id="A0A2G5TAB5"/>